<keyword evidence="9" id="KW-1185">Reference proteome</keyword>
<dbReference type="InterPro" id="IPR002646">
    <property type="entry name" value="PolA_pol_head_dom"/>
</dbReference>
<gene>
    <name evidence="8" type="ORF">Ahy_B03g063924</name>
</gene>
<accession>A0A444ZYS1</accession>
<evidence type="ECO:0000256" key="4">
    <source>
        <dbReference type="RuleBase" id="RU003953"/>
    </source>
</evidence>
<reference evidence="8 9" key="1">
    <citation type="submission" date="2019-01" db="EMBL/GenBank/DDBJ databases">
        <title>Sequencing of cultivated peanut Arachis hypogaea provides insights into genome evolution and oil improvement.</title>
        <authorList>
            <person name="Chen X."/>
        </authorList>
    </citation>
    <scope>NUCLEOTIDE SEQUENCE [LARGE SCALE GENOMIC DNA]</scope>
    <source>
        <strain evidence="9">cv. Fuhuasheng</strain>
        <tissue evidence="8">Leaves</tissue>
    </source>
</reference>
<dbReference type="GO" id="GO:0016779">
    <property type="term" value="F:nucleotidyltransferase activity"/>
    <property type="evidence" value="ECO:0007669"/>
    <property type="project" value="InterPro"/>
</dbReference>
<keyword evidence="4" id="KW-0694">RNA-binding</keyword>
<dbReference type="GO" id="GO:0001680">
    <property type="term" value="P:tRNA 3'-terminal CCA addition"/>
    <property type="evidence" value="ECO:0007669"/>
    <property type="project" value="UniProtKB-ARBA"/>
</dbReference>
<dbReference type="Proteomes" id="UP000289738">
    <property type="component" value="Chromosome B03"/>
</dbReference>
<dbReference type="Pfam" id="PF01743">
    <property type="entry name" value="PolyA_pol"/>
    <property type="match status" value="1"/>
</dbReference>
<dbReference type="Gene3D" id="1.10.3090.10">
    <property type="entry name" value="cca-adding enzyme, domain 2"/>
    <property type="match status" value="1"/>
</dbReference>
<evidence type="ECO:0000256" key="1">
    <source>
        <dbReference type="ARBA" id="ARBA00007265"/>
    </source>
</evidence>
<keyword evidence="5" id="KW-0472">Membrane</keyword>
<dbReference type="InterPro" id="IPR043519">
    <property type="entry name" value="NT_sf"/>
</dbReference>
<feature type="domain" description="tRNA nucleotidyltransferase/poly(A) polymerase RNA and SrmB- binding" evidence="7">
    <location>
        <begin position="277"/>
        <end position="338"/>
    </location>
</feature>
<keyword evidence="2 4" id="KW-0808">Transferase</keyword>
<dbReference type="PANTHER" id="PTHR43051:SF2">
    <property type="entry name" value="POLYNUCLEOTIDE ADENYLYLTRANSFERASE FAMILY PROTEIN-RELATED"/>
    <property type="match status" value="1"/>
</dbReference>
<dbReference type="InterPro" id="IPR052191">
    <property type="entry name" value="tRNA_ntf/polyA_polymerase_I"/>
</dbReference>
<dbReference type="GO" id="GO:0000166">
    <property type="term" value="F:nucleotide binding"/>
    <property type="evidence" value="ECO:0007669"/>
    <property type="project" value="UniProtKB-KW"/>
</dbReference>
<dbReference type="PANTHER" id="PTHR43051">
    <property type="entry name" value="POLYNUCLEOTIDE ADENYLYLTRANSFERASE FAMILY PROTEIN"/>
    <property type="match status" value="1"/>
</dbReference>
<dbReference type="Gene3D" id="3.30.460.10">
    <property type="entry name" value="Beta Polymerase, domain 2"/>
    <property type="match status" value="1"/>
</dbReference>
<name>A0A444ZYS1_ARAHY</name>
<feature type="domain" description="Poly A polymerase head" evidence="6">
    <location>
        <begin position="81"/>
        <end position="207"/>
    </location>
</feature>
<dbReference type="SUPFAM" id="SSF81301">
    <property type="entry name" value="Nucleotidyltransferase"/>
    <property type="match status" value="1"/>
</dbReference>
<keyword evidence="3" id="KW-0547">Nucleotide-binding</keyword>
<evidence type="ECO:0008006" key="10">
    <source>
        <dbReference type="Google" id="ProtNLM"/>
    </source>
</evidence>
<dbReference type="Pfam" id="PF12627">
    <property type="entry name" value="PolyA_pol_RNAbd"/>
    <property type="match status" value="1"/>
</dbReference>
<feature type="transmembrane region" description="Helical" evidence="5">
    <location>
        <begin position="248"/>
        <end position="267"/>
    </location>
</feature>
<evidence type="ECO:0000259" key="6">
    <source>
        <dbReference type="Pfam" id="PF01743"/>
    </source>
</evidence>
<evidence type="ECO:0000256" key="2">
    <source>
        <dbReference type="ARBA" id="ARBA00022679"/>
    </source>
</evidence>
<comment type="similarity">
    <text evidence="1 4">Belongs to the tRNA nucleotidyltransferase/poly(A) polymerase family.</text>
</comment>
<protein>
    <recommendedName>
        <fullName evidence="10">Poly A polymerase head domain-containing protein</fullName>
    </recommendedName>
</protein>
<dbReference type="GO" id="GO:0003723">
    <property type="term" value="F:RNA binding"/>
    <property type="evidence" value="ECO:0007669"/>
    <property type="project" value="UniProtKB-KW"/>
</dbReference>
<dbReference type="AlphaFoldDB" id="A0A444ZYS1"/>
<evidence type="ECO:0000256" key="3">
    <source>
        <dbReference type="ARBA" id="ARBA00022741"/>
    </source>
</evidence>
<dbReference type="SUPFAM" id="SSF81891">
    <property type="entry name" value="Poly A polymerase C-terminal region-like"/>
    <property type="match status" value="1"/>
</dbReference>
<keyword evidence="5" id="KW-1133">Transmembrane helix</keyword>
<organism evidence="8 9">
    <name type="scientific">Arachis hypogaea</name>
    <name type="common">Peanut</name>
    <dbReference type="NCBI Taxonomy" id="3818"/>
    <lineage>
        <taxon>Eukaryota</taxon>
        <taxon>Viridiplantae</taxon>
        <taxon>Streptophyta</taxon>
        <taxon>Embryophyta</taxon>
        <taxon>Tracheophyta</taxon>
        <taxon>Spermatophyta</taxon>
        <taxon>Magnoliopsida</taxon>
        <taxon>eudicotyledons</taxon>
        <taxon>Gunneridae</taxon>
        <taxon>Pentapetalae</taxon>
        <taxon>rosids</taxon>
        <taxon>fabids</taxon>
        <taxon>Fabales</taxon>
        <taxon>Fabaceae</taxon>
        <taxon>Papilionoideae</taxon>
        <taxon>50 kb inversion clade</taxon>
        <taxon>dalbergioids sensu lato</taxon>
        <taxon>Dalbergieae</taxon>
        <taxon>Pterocarpus clade</taxon>
        <taxon>Arachis</taxon>
    </lineage>
</organism>
<evidence type="ECO:0000256" key="5">
    <source>
        <dbReference type="SAM" id="Phobius"/>
    </source>
</evidence>
<dbReference type="CDD" id="cd05398">
    <property type="entry name" value="NT_ClassII-CCAase"/>
    <property type="match status" value="1"/>
</dbReference>
<proteinExistence type="inferred from homology"/>
<dbReference type="EMBL" id="SDMP01000013">
    <property type="protein sequence ID" value="RYR19214.1"/>
    <property type="molecule type" value="Genomic_DNA"/>
</dbReference>
<sequence length="371" mass="42571">MAIATLKFASRSNLYILRPTPFQCIRKVVPKSLALVDAEAWDKKIPAWKKLSSKELGLRRSMIAGPTMKVLNMLKDKEYDVYLVGGCVRDLILKQIPKDFDIITSADLKEVLRTFPRCEIVGKKFPICHVHMGGTIVEVSSFNTATRKSNHFHHDIEAPSGCDKEDYLRWRNCLKRDFTINGLMFDPYARIVYDYMGGMEDIEKAKVCMYLFVVIVSYYYFLPPLAINLVNLNRCELLFLQLLHFRRIVVSFCITILPAASLNARILRAIRIAARLGFSISSETAHSVKNLSSSVLRLDKGRLLMEMNYMLAYGSGEASLRLLWKFGLLDILLPFQAAYFVRHGFRRRDKRTNMLLVTNIHSNLDIAYLII</sequence>
<evidence type="ECO:0000259" key="7">
    <source>
        <dbReference type="Pfam" id="PF12627"/>
    </source>
</evidence>
<dbReference type="InterPro" id="IPR032828">
    <property type="entry name" value="PolyA_RNA-bd"/>
</dbReference>
<evidence type="ECO:0000313" key="9">
    <source>
        <dbReference type="Proteomes" id="UP000289738"/>
    </source>
</evidence>
<comment type="caution">
    <text evidence="8">The sequence shown here is derived from an EMBL/GenBank/DDBJ whole genome shotgun (WGS) entry which is preliminary data.</text>
</comment>
<keyword evidence="5" id="KW-0812">Transmembrane</keyword>
<feature type="transmembrane region" description="Helical" evidence="5">
    <location>
        <begin position="209"/>
        <end position="227"/>
    </location>
</feature>
<evidence type="ECO:0000313" key="8">
    <source>
        <dbReference type="EMBL" id="RYR19214.1"/>
    </source>
</evidence>